<proteinExistence type="predicted"/>
<sequence>MSEAPKRSAHPSLGARSVLHTFQPRAIHSGSHYDLRGTTRGLSMSNDVSNERRDAVRAQAKKVGARIRRRKVARRTLITVVVIAAVGAAGWWVWKTVTPELDRPVVEPKNLTGDGVDMLSLIPEDERPAMADEPIAIDVYFDYMSPDAGVIEQNLAPQIYELMDEGVVTLTYHPLSLIPNESNGSQYSTRAAAAAMCVVSEAPEAFRTFNTALLTAQPEIGTEGPTDEELAKIASDAGAPGLDDCISDHTYAPWIGEATTRATSSDLPDTDGIRVTTPIVLADHKLYDGGLDDPADFSQFLLTLQSEQYYGDTSQGDSE</sequence>
<evidence type="ECO:0000313" key="4">
    <source>
        <dbReference type="Proteomes" id="UP000253508"/>
    </source>
</evidence>
<protein>
    <recommendedName>
        <fullName evidence="2">Thioredoxin-like fold domain-containing protein</fullName>
    </recommendedName>
</protein>
<feature type="domain" description="Thioredoxin-like fold" evidence="2">
    <location>
        <begin position="136"/>
        <end position="291"/>
    </location>
</feature>
<evidence type="ECO:0000313" key="3">
    <source>
        <dbReference type="EMBL" id="RCK56992.1"/>
    </source>
</evidence>
<dbReference type="SUPFAM" id="SSF52833">
    <property type="entry name" value="Thioredoxin-like"/>
    <property type="match status" value="1"/>
</dbReference>
<dbReference type="InterPro" id="IPR012336">
    <property type="entry name" value="Thioredoxin-like_fold"/>
</dbReference>
<dbReference type="Pfam" id="PF13462">
    <property type="entry name" value="Thioredoxin_4"/>
    <property type="match status" value="1"/>
</dbReference>
<keyword evidence="1" id="KW-0472">Membrane</keyword>
<evidence type="ECO:0000259" key="2">
    <source>
        <dbReference type="Pfam" id="PF13462"/>
    </source>
</evidence>
<feature type="transmembrane region" description="Helical" evidence="1">
    <location>
        <begin position="76"/>
        <end position="94"/>
    </location>
</feature>
<comment type="caution">
    <text evidence="3">The sequence shown here is derived from an EMBL/GenBank/DDBJ whole genome shotgun (WGS) entry which is preliminary data.</text>
</comment>
<dbReference type="Proteomes" id="UP000253508">
    <property type="component" value="Unassembled WGS sequence"/>
</dbReference>
<accession>A0A367XW02</accession>
<dbReference type="CDD" id="cd02972">
    <property type="entry name" value="DsbA_family"/>
    <property type="match status" value="1"/>
</dbReference>
<dbReference type="OrthoDB" id="117402at2"/>
<dbReference type="InterPro" id="IPR036249">
    <property type="entry name" value="Thioredoxin-like_sf"/>
</dbReference>
<gene>
    <name evidence="3" type="ORF">DTO57_11740</name>
</gene>
<keyword evidence="1" id="KW-0812">Transmembrane</keyword>
<organism evidence="3 4">
    <name type="scientific">Microbacterium sorbitolivorans</name>
    <dbReference type="NCBI Taxonomy" id="1867410"/>
    <lineage>
        <taxon>Bacteria</taxon>
        <taxon>Bacillati</taxon>
        <taxon>Actinomycetota</taxon>
        <taxon>Actinomycetes</taxon>
        <taxon>Micrococcales</taxon>
        <taxon>Microbacteriaceae</taxon>
        <taxon>Microbacterium</taxon>
    </lineage>
</organism>
<evidence type="ECO:0000256" key="1">
    <source>
        <dbReference type="SAM" id="Phobius"/>
    </source>
</evidence>
<name>A0A367XW02_9MICO</name>
<dbReference type="Gene3D" id="3.40.30.10">
    <property type="entry name" value="Glutaredoxin"/>
    <property type="match status" value="1"/>
</dbReference>
<dbReference type="EMBL" id="QORO01000005">
    <property type="protein sequence ID" value="RCK56992.1"/>
    <property type="molecule type" value="Genomic_DNA"/>
</dbReference>
<keyword evidence="1" id="KW-1133">Transmembrane helix</keyword>
<keyword evidence="4" id="KW-1185">Reference proteome</keyword>
<dbReference type="AlphaFoldDB" id="A0A367XW02"/>
<reference evidence="3 4" key="1">
    <citation type="submission" date="2018-07" db="EMBL/GenBank/DDBJ databases">
        <title>Microbacterium endoborsara sp. nov., a novel actinobacterium isolated from Borszczowia aralocaspica.</title>
        <authorList>
            <person name="An D."/>
        </authorList>
    </citation>
    <scope>NUCLEOTIDE SEQUENCE [LARGE SCALE GENOMIC DNA]</scope>
    <source>
        <strain evidence="3 4">C1.15228</strain>
    </source>
</reference>